<keyword evidence="2" id="KW-1185">Reference proteome</keyword>
<reference evidence="1 2" key="1">
    <citation type="submission" date="2019-09" db="EMBL/GenBank/DDBJ databases">
        <title>Nocardioides panacisoli sp. nov., isolated from the soil of a ginseng field.</title>
        <authorList>
            <person name="Cho C."/>
        </authorList>
    </citation>
    <scope>NUCLEOTIDE SEQUENCE [LARGE SCALE GENOMIC DNA]</scope>
    <source>
        <strain evidence="1 2">BN140041</strain>
    </source>
</reference>
<sequence length="71" mass="7959">MDTDGPGYITLSIERVGDQVVIEFDTGETLVLGHHDALRFAESLRHVAARGPDSLENIHEELRLTRSTRDE</sequence>
<reference evidence="1 2" key="2">
    <citation type="submission" date="2019-09" db="EMBL/GenBank/DDBJ databases">
        <authorList>
            <person name="Jin C."/>
        </authorList>
    </citation>
    <scope>NUCLEOTIDE SEQUENCE [LARGE SCALE GENOMIC DNA]</scope>
    <source>
        <strain evidence="1 2">BN140041</strain>
    </source>
</reference>
<dbReference type="AlphaFoldDB" id="A0A5B1MBT0"/>
<dbReference type="EMBL" id="VUJW01000001">
    <property type="protein sequence ID" value="KAA1429387.1"/>
    <property type="molecule type" value="Genomic_DNA"/>
</dbReference>
<evidence type="ECO:0000313" key="2">
    <source>
        <dbReference type="Proteomes" id="UP000324351"/>
    </source>
</evidence>
<comment type="caution">
    <text evidence="1">The sequence shown here is derived from an EMBL/GenBank/DDBJ whole genome shotgun (WGS) entry which is preliminary data.</text>
</comment>
<protein>
    <submittedName>
        <fullName evidence="1">Uncharacterized protein</fullName>
    </submittedName>
</protein>
<evidence type="ECO:0000313" key="1">
    <source>
        <dbReference type="EMBL" id="KAA1429387.1"/>
    </source>
</evidence>
<organism evidence="1 2">
    <name type="scientific">Nocardioides antri</name>
    <dbReference type="NCBI Taxonomy" id="2607659"/>
    <lineage>
        <taxon>Bacteria</taxon>
        <taxon>Bacillati</taxon>
        <taxon>Actinomycetota</taxon>
        <taxon>Actinomycetes</taxon>
        <taxon>Propionibacteriales</taxon>
        <taxon>Nocardioidaceae</taxon>
        <taxon>Nocardioides</taxon>
    </lineage>
</organism>
<gene>
    <name evidence="1" type="ORF">F0U47_04165</name>
</gene>
<name>A0A5B1MBT0_9ACTN</name>
<dbReference type="Proteomes" id="UP000324351">
    <property type="component" value="Unassembled WGS sequence"/>
</dbReference>
<dbReference type="RefSeq" id="WP_149749009.1">
    <property type="nucleotide sequence ID" value="NZ_VUJW01000001.1"/>
</dbReference>
<accession>A0A5B1MBT0</accession>
<proteinExistence type="predicted"/>